<reference evidence="3 4" key="1">
    <citation type="journal article" date="2017" name="BMC Genomics">
        <title>Comparative analysis of avian poxvirus genomes, including a novel poxvirus from lesser flamingos (Phoenicopterus minor), highlights the lack of conservation of the central region.</title>
        <authorList>
            <person name="Carulei O."/>
            <person name="Douglass N."/>
            <person name="Williamson A.L."/>
        </authorList>
    </citation>
    <scope>NUCLEOTIDE SEQUENCE [LARGE SCALE GENOMIC DNA]</scope>
    <source>
        <strain evidence="3">FGPVKD09</strain>
    </source>
</reference>
<organism evidence="3 4">
    <name type="scientific">Flamingopox virus FGPVKD09</name>
    <dbReference type="NCBI Taxonomy" id="2059380"/>
    <lineage>
        <taxon>Viruses</taxon>
        <taxon>Varidnaviria</taxon>
        <taxon>Bamfordvirae</taxon>
        <taxon>Nucleocytoviricota</taxon>
        <taxon>Pokkesviricetes</taxon>
        <taxon>Chitovirales</taxon>
        <taxon>Poxviridae</taxon>
        <taxon>Chordopoxvirinae</taxon>
        <taxon>Avipoxvirus</taxon>
    </lineage>
</organism>
<gene>
    <name evidence="3" type="ORF">fgpv_031</name>
</gene>
<dbReference type="CDD" id="cd09120">
    <property type="entry name" value="PLDc_DNaseII_1"/>
    <property type="match status" value="1"/>
</dbReference>
<evidence type="ECO:0000313" key="4">
    <source>
        <dbReference type="Proteomes" id="UP000235762"/>
    </source>
</evidence>
<protein>
    <submittedName>
        <fullName evidence="3">DNase II</fullName>
    </submittedName>
</protein>
<proteinExistence type="inferred from homology"/>
<dbReference type="InterPro" id="IPR004947">
    <property type="entry name" value="DNase_II"/>
</dbReference>
<comment type="similarity">
    <text evidence="1">Belongs to the DNase II family.</text>
</comment>
<sequence>MYNKYNKMVSPTAITLSVCLGITYYIGNNIDLSNLSKILNSIGSKSNDYDKSKINCVNDEGEVVDWYFVYKLPKLQKLGTKGNEYLYIDSNNPTWKRGKVPINSRYSIIGKTLDPIYELYDSKSIEYIFYNDAIPGTKNYSSKVGHTKGVVAWESDSVRGFWLIHSVPRFPPSPVFGYEYPYSGYVYGQSMLCINLDYEGSLEALDNTLPVNNPNVYGCSVTNKNLNNLYHLCNDKNYTTAYKNVFQWISSRKGEKFLTFAKSKYFHPDIMSGWIGPTLESDLLSETWQRRGESMRTNCSSKYHVHNIKSVNVNGTPFINYYDHSKWIVSLYNKNGWVCIGDINRSPTQRHRGGGYACTKNEYLFKLLKETIMEYEGCIINM</sequence>
<evidence type="ECO:0000256" key="2">
    <source>
        <dbReference type="ARBA" id="ARBA00022801"/>
    </source>
</evidence>
<dbReference type="PANTHER" id="PTHR10858">
    <property type="entry name" value="DEOXYRIBONUCLEASE II"/>
    <property type="match status" value="1"/>
</dbReference>
<dbReference type="GO" id="GO:0004531">
    <property type="term" value="F:deoxyribonuclease II activity"/>
    <property type="evidence" value="ECO:0007669"/>
    <property type="project" value="InterPro"/>
</dbReference>
<name>A0A2H4X243_9POXV</name>
<dbReference type="EMBL" id="MF678796">
    <property type="protein sequence ID" value="AUD40136.1"/>
    <property type="molecule type" value="Genomic_DNA"/>
</dbReference>
<evidence type="ECO:0000256" key="1">
    <source>
        <dbReference type="ARBA" id="ARBA00007527"/>
    </source>
</evidence>
<keyword evidence="2" id="KW-0378">Hydrolase</keyword>
<dbReference type="PANTHER" id="PTHR10858:SF2">
    <property type="entry name" value="DEOXYRIBONUCLEASE-2-BETA"/>
    <property type="match status" value="1"/>
</dbReference>
<dbReference type="Pfam" id="PF03265">
    <property type="entry name" value="DNase_II"/>
    <property type="match status" value="1"/>
</dbReference>
<dbReference type="Proteomes" id="UP000235762">
    <property type="component" value="Segment"/>
</dbReference>
<keyword evidence="4" id="KW-1185">Reference proteome</keyword>
<accession>A0A2H4X243</accession>
<evidence type="ECO:0000313" key="3">
    <source>
        <dbReference type="EMBL" id="AUD40136.1"/>
    </source>
</evidence>